<protein>
    <recommendedName>
        <fullName evidence="12">G-protein coupled receptors family 1 profile domain-containing protein</fullName>
    </recommendedName>
</protein>
<feature type="transmembrane region" description="Helical" evidence="11">
    <location>
        <begin position="140"/>
        <end position="161"/>
    </location>
</feature>
<dbReference type="InterPro" id="IPR000276">
    <property type="entry name" value="GPCR_Rhodpsn"/>
</dbReference>
<comment type="subcellular location">
    <subcellularLocation>
        <location evidence="1">Membrane</location>
        <topology evidence="1">Multi-pass membrane protein</topology>
    </subcellularLocation>
</comment>
<name>A0ABP0AD10_PIPNA</name>
<evidence type="ECO:0000256" key="7">
    <source>
        <dbReference type="ARBA" id="ARBA00023180"/>
    </source>
</evidence>
<comment type="similarity">
    <text evidence="9">Belongs to the G-protein coupled receptor 1 family.</text>
</comment>
<dbReference type="PRINTS" id="PR00237">
    <property type="entry name" value="GPCRRHODOPSN"/>
</dbReference>
<dbReference type="PROSITE" id="PS00237">
    <property type="entry name" value="G_PROTEIN_RECEP_F1_1"/>
    <property type="match status" value="1"/>
</dbReference>
<evidence type="ECO:0000256" key="3">
    <source>
        <dbReference type="ARBA" id="ARBA00022989"/>
    </source>
</evidence>
<dbReference type="PANTHER" id="PTHR24232">
    <property type="entry name" value="G-PROTEIN COUPLED RECEPTOR"/>
    <property type="match status" value="1"/>
</dbReference>
<evidence type="ECO:0000313" key="13">
    <source>
        <dbReference type="EMBL" id="CAK6448401.1"/>
    </source>
</evidence>
<evidence type="ECO:0000256" key="9">
    <source>
        <dbReference type="RuleBase" id="RU000688"/>
    </source>
</evidence>
<evidence type="ECO:0000313" key="14">
    <source>
        <dbReference type="Proteomes" id="UP001314169"/>
    </source>
</evidence>
<accession>A0ABP0AD10</accession>
<keyword evidence="6 9" id="KW-0675">Receptor</keyword>
<evidence type="ECO:0000256" key="5">
    <source>
        <dbReference type="ARBA" id="ARBA00023136"/>
    </source>
</evidence>
<feature type="domain" description="G-protein coupled receptors family 1 profile" evidence="12">
    <location>
        <begin position="41"/>
        <end position="280"/>
    </location>
</feature>
<evidence type="ECO:0000256" key="4">
    <source>
        <dbReference type="ARBA" id="ARBA00023040"/>
    </source>
</evidence>
<keyword evidence="2 9" id="KW-0812">Transmembrane</keyword>
<organism evidence="13 14">
    <name type="scientific">Pipistrellus nathusii</name>
    <name type="common">Nathusius' pipistrelle</name>
    <dbReference type="NCBI Taxonomy" id="59473"/>
    <lineage>
        <taxon>Eukaryota</taxon>
        <taxon>Metazoa</taxon>
        <taxon>Chordata</taxon>
        <taxon>Craniata</taxon>
        <taxon>Vertebrata</taxon>
        <taxon>Euteleostomi</taxon>
        <taxon>Mammalia</taxon>
        <taxon>Eutheria</taxon>
        <taxon>Laurasiatheria</taxon>
        <taxon>Chiroptera</taxon>
        <taxon>Yangochiroptera</taxon>
        <taxon>Vespertilionidae</taxon>
        <taxon>Pipistrellus</taxon>
    </lineage>
</organism>
<sequence>MMPVAESPGNHSNSCSTDRGTLSQAATVASICLVLVLGLLLNSLALWVFCCRLRRWTETRIYMVNLVVADCLLLLSLPGILHTLSQRVGASEGPLCRVLQSFYYVNTYMSMWLLTAIAADRYAALHFPLRARAWRGPRQAALTCAALWLLVVGAVALPVAWLHPGESFCFGRGHTRGPRALIFSLLLFFLPLLILSFCSGRVLQRLHREWTRAQPQATTPILKALCVVTANLATFMLCFLPLHVAQWVHAACPTIQRVATFVQVASRIANANCCLDAVCYYFMATEFQEEVGPSSPGPGLSGEECGEFLPVAIPTWAPRGRQRRRAAQEWAPAQPCSMRRGASRPPRNHSLPAATVSARSSLPECSLTWVRARNDGSRSQGFASANRI</sequence>
<gene>
    <name evidence="13" type="ORF">MPIPNATIZW_LOCUS16707</name>
</gene>
<keyword evidence="4 9" id="KW-0297">G-protein coupled receptor</keyword>
<dbReference type="SUPFAM" id="SSF81321">
    <property type="entry name" value="Family A G protein-coupled receptor-like"/>
    <property type="match status" value="1"/>
</dbReference>
<proteinExistence type="inferred from homology"/>
<evidence type="ECO:0000256" key="10">
    <source>
        <dbReference type="SAM" id="MobiDB-lite"/>
    </source>
</evidence>
<keyword evidence="3 11" id="KW-1133">Transmembrane helix</keyword>
<feature type="transmembrane region" description="Helical" evidence="11">
    <location>
        <begin position="28"/>
        <end position="49"/>
    </location>
</feature>
<feature type="transmembrane region" description="Helical" evidence="11">
    <location>
        <begin position="61"/>
        <end position="81"/>
    </location>
</feature>
<dbReference type="Proteomes" id="UP001314169">
    <property type="component" value="Chromosome 8"/>
</dbReference>
<feature type="region of interest" description="Disordered" evidence="10">
    <location>
        <begin position="323"/>
        <end position="361"/>
    </location>
</feature>
<dbReference type="Pfam" id="PF00001">
    <property type="entry name" value="7tm_1"/>
    <property type="match status" value="1"/>
</dbReference>
<feature type="transmembrane region" description="Helical" evidence="11">
    <location>
        <begin position="101"/>
        <end position="119"/>
    </location>
</feature>
<reference evidence="13" key="1">
    <citation type="submission" date="2023-12" db="EMBL/GenBank/DDBJ databases">
        <authorList>
            <person name="Brown T."/>
        </authorList>
    </citation>
    <scope>NUCLEOTIDE SEQUENCE</scope>
</reference>
<keyword evidence="8 9" id="KW-0807">Transducer</keyword>
<dbReference type="Gene3D" id="1.20.1070.10">
    <property type="entry name" value="Rhodopsin 7-helix transmembrane proteins"/>
    <property type="match status" value="1"/>
</dbReference>
<dbReference type="PROSITE" id="PS50262">
    <property type="entry name" value="G_PROTEIN_RECEP_F1_2"/>
    <property type="match status" value="1"/>
</dbReference>
<keyword evidence="5 11" id="KW-0472">Membrane</keyword>
<dbReference type="InterPro" id="IPR017452">
    <property type="entry name" value="GPCR_Rhodpsn_7TM"/>
</dbReference>
<dbReference type="PANTHER" id="PTHR24232:SF103">
    <property type="entry name" value="G-PROTEIN COUPLED RECEPTORS FAMILY 1 PROFILE DOMAIN-CONTAINING PROTEIN"/>
    <property type="match status" value="1"/>
</dbReference>
<evidence type="ECO:0000256" key="11">
    <source>
        <dbReference type="SAM" id="Phobius"/>
    </source>
</evidence>
<feature type="transmembrane region" description="Helical" evidence="11">
    <location>
        <begin position="224"/>
        <end position="248"/>
    </location>
</feature>
<evidence type="ECO:0000256" key="1">
    <source>
        <dbReference type="ARBA" id="ARBA00004141"/>
    </source>
</evidence>
<evidence type="ECO:0000259" key="12">
    <source>
        <dbReference type="PROSITE" id="PS50262"/>
    </source>
</evidence>
<feature type="transmembrane region" description="Helical" evidence="11">
    <location>
        <begin position="181"/>
        <end position="203"/>
    </location>
</feature>
<evidence type="ECO:0000256" key="6">
    <source>
        <dbReference type="ARBA" id="ARBA00023170"/>
    </source>
</evidence>
<dbReference type="EMBL" id="OY882865">
    <property type="protein sequence ID" value="CAK6448401.1"/>
    <property type="molecule type" value="Genomic_DNA"/>
</dbReference>
<keyword evidence="14" id="KW-1185">Reference proteome</keyword>
<evidence type="ECO:0000256" key="8">
    <source>
        <dbReference type="ARBA" id="ARBA00023224"/>
    </source>
</evidence>
<keyword evidence="7" id="KW-0325">Glycoprotein</keyword>
<evidence type="ECO:0000256" key="2">
    <source>
        <dbReference type="ARBA" id="ARBA00022692"/>
    </source>
</evidence>